<dbReference type="RefSeq" id="XP_037192012.1">
    <property type="nucleotide sequence ID" value="XM_037338706.1"/>
</dbReference>
<dbReference type="InterPro" id="IPR024260">
    <property type="entry name" value="Vac7"/>
</dbReference>
<feature type="compositionally biased region" description="Polar residues" evidence="1">
    <location>
        <begin position="254"/>
        <end position="265"/>
    </location>
</feature>
<feature type="region of interest" description="Disordered" evidence="1">
    <location>
        <begin position="1"/>
        <end position="449"/>
    </location>
</feature>
<comment type="caution">
    <text evidence="3">The sequence shown here is derived from an EMBL/GenBank/DDBJ whole genome shotgun (WGS) entry which is preliminary data.</text>
</comment>
<evidence type="ECO:0000313" key="3">
    <source>
        <dbReference type="EMBL" id="KAF5873066.1"/>
    </source>
</evidence>
<evidence type="ECO:0000313" key="4">
    <source>
        <dbReference type="Proteomes" id="UP000531561"/>
    </source>
</evidence>
<feature type="compositionally biased region" description="Polar residues" evidence="1">
    <location>
        <begin position="385"/>
        <end position="397"/>
    </location>
</feature>
<feature type="compositionally biased region" description="Polar residues" evidence="1">
    <location>
        <begin position="80"/>
        <end position="91"/>
    </location>
</feature>
<keyword evidence="2" id="KW-0472">Membrane</keyword>
<reference evidence="3 4" key="1">
    <citation type="journal article" date="2020" name="Phytopathology">
        <title>A high-quality genome resource of Botrytis fragariae, a new and rapidly spreading fungal pathogen causing strawberry gray mold in the U.S.A.</title>
        <authorList>
            <person name="Wu Y."/>
            <person name="Saski C.A."/>
            <person name="Schnabel G."/>
            <person name="Xiao S."/>
            <person name="Hu M."/>
        </authorList>
    </citation>
    <scope>NUCLEOTIDE SEQUENCE [LARGE SCALE GENOMIC DNA]</scope>
    <source>
        <strain evidence="3 4">BVB16</strain>
    </source>
</reference>
<name>A0A8H6AT14_9HELO</name>
<feature type="region of interest" description="Disordered" evidence="1">
    <location>
        <begin position="554"/>
        <end position="648"/>
    </location>
</feature>
<feature type="compositionally biased region" description="Polar residues" evidence="1">
    <location>
        <begin position="512"/>
        <end position="521"/>
    </location>
</feature>
<dbReference type="Proteomes" id="UP000531561">
    <property type="component" value="Unassembled WGS sequence"/>
</dbReference>
<dbReference type="OrthoDB" id="1204at2759"/>
<dbReference type="GO" id="GO:0010513">
    <property type="term" value="P:positive regulation of phosphatidylinositol biosynthetic process"/>
    <property type="evidence" value="ECO:0007669"/>
    <property type="project" value="TreeGrafter"/>
</dbReference>
<feature type="region of interest" description="Disordered" evidence="1">
    <location>
        <begin position="485"/>
        <end position="521"/>
    </location>
</feature>
<organism evidence="3 4">
    <name type="scientific">Botrytis fragariae</name>
    <dbReference type="NCBI Taxonomy" id="1964551"/>
    <lineage>
        <taxon>Eukaryota</taxon>
        <taxon>Fungi</taxon>
        <taxon>Dikarya</taxon>
        <taxon>Ascomycota</taxon>
        <taxon>Pezizomycotina</taxon>
        <taxon>Leotiomycetes</taxon>
        <taxon>Helotiales</taxon>
        <taxon>Sclerotiniaceae</taxon>
        <taxon>Botrytis</taxon>
    </lineage>
</organism>
<dbReference type="EMBL" id="JABFCT010000009">
    <property type="protein sequence ID" value="KAF5873066.1"/>
    <property type="molecule type" value="Genomic_DNA"/>
</dbReference>
<sequence>MDDKPYTQKPAEMRETPSPSPLDSNIPSPTSESRPFASSRRNYDTSTKPTVKRLQTNRASSATNSPIGSRESSPVRPQLRNPSAVRSGTPSRSRKNSQDISPSRSTSSQHPPSAAAIQRGLSAQKLPTLNHVASEPSIRAPIPQKPLVTSEIRDGPRWPVSPRIRSPPPRQSSLLSPRKTEQEIPAINVQRTSPTAEQRAEGKSAADSESEENLLTPGMRTPARGVSGGSSTLETVQEISQPNTPSFELDGAIDTTTQGSPTLPTEQDLMDGASVETLKKPTIVANESGSESGGKGDNKMKNTTPTATRTGPPKSFSGPAAARGKPSGEGSAKNMTVETETVSSIPQIALATGAGGLVNGSLRAKQSTETIRPRKEKKKSRKAPSVTSGTGEQSISRSRLLHHYSTRSISSAYSARSPDRACGQGPSPRKGSMDSTSPERMLSERSSRRPSLNLYSASLLLTRQRPASSKADIFEAKVASAVDEANSSDSEETFVYESNPPEQERPRRFHSRTPSATSMASQIDARNGLRSMMDSSNHSVAMKKSMKFANSYNSAGQEMSTEDDGKGTARSNLGRGTAHHHFSRWGRNGGNGHASLFDNESPFPNAAKSKFSANPTRQGSRPTSPRVVNTARMSMGGNVNGRKTSPISSGYDLDDAADDERTPLVPSTIRSTRSSRIRRGNAPSSRHMEHQRNSRSFIARFAGCMFVSLLLLLVAAGLVAFLFATTQPLANVKVLALRNILASEQDVIIDLQVTAQNPNLVAVTIDSMDMVIFAKSKYAGTDSEWWAQPPTKFSWRRGFKHRRDDPINDPPMDDDPNTNPNLEIGHIYNFESPLIFEGSPFKPTSSVSIGEMRILKPGNQTEPRGSERWGRVLQHEFDLIVRGTLKYTLPLSSKARSIGVEGRATVKPNAADQDPDNVHVIDGTHHLFD</sequence>
<feature type="compositionally biased region" description="Polar residues" evidence="1">
    <location>
        <begin position="98"/>
        <end position="111"/>
    </location>
</feature>
<dbReference type="PANTHER" id="PTHR28258">
    <property type="entry name" value="VACUOLAR SEGREGATION PROTEIN 7"/>
    <property type="match status" value="1"/>
</dbReference>
<feature type="transmembrane region" description="Helical" evidence="2">
    <location>
        <begin position="697"/>
        <end position="724"/>
    </location>
</feature>
<dbReference type="GO" id="GO:1903778">
    <property type="term" value="P:protein localization to vacuolar membrane"/>
    <property type="evidence" value="ECO:0007669"/>
    <property type="project" value="TreeGrafter"/>
</dbReference>
<gene>
    <name evidence="3" type="ORF">Bfra_008343</name>
</gene>
<dbReference type="GeneID" id="59262398"/>
<evidence type="ECO:0000256" key="2">
    <source>
        <dbReference type="SAM" id="Phobius"/>
    </source>
</evidence>
<keyword evidence="2" id="KW-1133">Transmembrane helix</keyword>
<feature type="compositionally biased region" description="Polar residues" evidence="1">
    <location>
        <begin position="21"/>
        <end position="33"/>
    </location>
</feature>
<feature type="compositionally biased region" description="Polar residues" evidence="1">
    <location>
        <begin position="44"/>
        <end position="72"/>
    </location>
</feature>
<dbReference type="GO" id="GO:0000329">
    <property type="term" value="C:fungal-type vacuole membrane"/>
    <property type="evidence" value="ECO:0007669"/>
    <property type="project" value="TreeGrafter"/>
</dbReference>
<accession>A0A8H6AT14</accession>
<feature type="compositionally biased region" description="Polar residues" evidence="1">
    <location>
        <begin position="333"/>
        <end position="346"/>
    </location>
</feature>
<dbReference type="AlphaFoldDB" id="A0A8H6AT14"/>
<dbReference type="PANTHER" id="PTHR28258:SF1">
    <property type="entry name" value="VACUOLAR SEGREGATION PROTEIN 7"/>
    <property type="match status" value="1"/>
</dbReference>
<keyword evidence="4" id="KW-1185">Reference proteome</keyword>
<feature type="compositionally biased region" description="Polar residues" evidence="1">
    <location>
        <begin position="229"/>
        <end position="246"/>
    </location>
</feature>
<protein>
    <submittedName>
        <fullName evidence="3">Putative phospholipid metabolism enzyme regulator protein</fullName>
    </submittedName>
</protein>
<dbReference type="GO" id="GO:0070772">
    <property type="term" value="C:PAS complex"/>
    <property type="evidence" value="ECO:0007669"/>
    <property type="project" value="TreeGrafter"/>
</dbReference>
<proteinExistence type="predicted"/>
<feature type="region of interest" description="Disordered" evidence="1">
    <location>
        <begin position="668"/>
        <end position="689"/>
    </location>
</feature>
<dbReference type="GO" id="GO:0000011">
    <property type="term" value="P:vacuole inheritance"/>
    <property type="evidence" value="ECO:0007669"/>
    <property type="project" value="TreeGrafter"/>
</dbReference>
<feature type="compositionally biased region" description="Polar residues" evidence="1">
    <location>
        <begin position="611"/>
        <end position="627"/>
    </location>
</feature>
<feature type="compositionally biased region" description="Basic and acidic residues" evidence="1">
    <location>
        <begin position="1"/>
        <end position="15"/>
    </location>
</feature>
<dbReference type="Pfam" id="PF12751">
    <property type="entry name" value="Vac7"/>
    <property type="match status" value="2"/>
</dbReference>
<evidence type="ECO:0000256" key="1">
    <source>
        <dbReference type="SAM" id="MobiDB-lite"/>
    </source>
</evidence>
<keyword evidence="2" id="KW-0812">Transmembrane</keyword>